<dbReference type="PANTHER" id="PTHR48111:SF40">
    <property type="entry name" value="PHOSPHATE REGULON TRANSCRIPTIONAL REGULATORY PROTEIN PHOB"/>
    <property type="match status" value="1"/>
</dbReference>
<dbReference type="PROSITE" id="PS50110">
    <property type="entry name" value="RESPONSE_REGULATORY"/>
    <property type="match status" value="1"/>
</dbReference>
<proteinExistence type="predicted"/>
<dbReference type="InterPro" id="IPR001789">
    <property type="entry name" value="Sig_transdc_resp-reg_receiver"/>
</dbReference>
<reference evidence="8" key="1">
    <citation type="submission" date="2008-03" db="EMBL/GenBank/DDBJ databases">
        <title>Complete sequence of Polynucleobacter necessarius STIR1.</title>
        <authorList>
            <consortium name="US DOE Joint Genome Institute"/>
            <person name="Copeland A."/>
            <person name="Lucas S."/>
            <person name="Lapidus A."/>
            <person name="Barry K."/>
            <person name="Detter J.C."/>
            <person name="Glavina del Rio T."/>
            <person name="Hammon N."/>
            <person name="Israni S."/>
            <person name="Dalin E."/>
            <person name="Tice H."/>
            <person name="Pitluck S."/>
            <person name="Chain P."/>
            <person name="Malfatti S."/>
            <person name="Shin M."/>
            <person name="Vergez L."/>
            <person name="Schmutz J."/>
            <person name="Larimer F."/>
            <person name="Land M."/>
            <person name="Hauser L."/>
            <person name="Kyrpides N."/>
            <person name="Kim E."/>
            <person name="Hahn M."/>
            <person name="Richardson P."/>
        </authorList>
    </citation>
    <scope>NUCLEOTIDE SEQUENCE [LARGE SCALE GENOMIC DNA]</scope>
    <source>
        <strain evidence="8">STIR1</strain>
    </source>
</reference>
<dbReference type="EMBL" id="CP001010">
    <property type="protein sequence ID" value="ACB44312.1"/>
    <property type="molecule type" value="Genomic_DNA"/>
</dbReference>
<accession>B1XVD5</accession>
<evidence type="ECO:0000256" key="4">
    <source>
        <dbReference type="ARBA" id="ARBA00023125"/>
    </source>
</evidence>
<evidence type="ECO:0000259" key="7">
    <source>
        <dbReference type="PROSITE" id="PS50110"/>
    </source>
</evidence>
<dbReference type="STRING" id="452638.Pnec_1147"/>
<dbReference type="InterPro" id="IPR039420">
    <property type="entry name" value="WalR-like"/>
</dbReference>
<dbReference type="FunFam" id="3.40.50.2300:FF:000001">
    <property type="entry name" value="DNA-binding response regulator PhoB"/>
    <property type="match status" value="1"/>
</dbReference>
<dbReference type="Gene3D" id="6.10.250.690">
    <property type="match status" value="1"/>
</dbReference>
<organism evidence="8">
    <name type="scientific">Polynucleobacter necessarius subsp. necessarius (strain STIR1)</name>
    <dbReference type="NCBI Taxonomy" id="452638"/>
    <lineage>
        <taxon>Bacteria</taxon>
        <taxon>Pseudomonadati</taxon>
        <taxon>Pseudomonadota</taxon>
        <taxon>Betaproteobacteria</taxon>
        <taxon>Burkholderiales</taxon>
        <taxon>Burkholderiaceae</taxon>
        <taxon>Polynucleobacter</taxon>
    </lineage>
</organism>
<dbReference type="GO" id="GO:0032993">
    <property type="term" value="C:protein-DNA complex"/>
    <property type="evidence" value="ECO:0007669"/>
    <property type="project" value="TreeGrafter"/>
</dbReference>
<evidence type="ECO:0000256" key="1">
    <source>
        <dbReference type="ARBA" id="ARBA00022553"/>
    </source>
</evidence>
<dbReference type="SUPFAM" id="SSF52172">
    <property type="entry name" value="CheY-like"/>
    <property type="match status" value="1"/>
</dbReference>
<keyword evidence="3" id="KW-0805">Transcription regulation</keyword>
<name>B1XVD5_POLNS</name>
<evidence type="ECO:0000256" key="5">
    <source>
        <dbReference type="ARBA" id="ARBA00023163"/>
    </source>
</evidence>
<evidence type="ECO:0000256" key="6">
    <source>
        <dbReference type="PROSITE-ProRule" id="PRU00169"/>
    </source>
</evidence>
<keyword evidence="1 6" id="KW-0597">Phosphoprotein</keyword>
<gene>
    <name evidence="8" type="ordered locus">Pnec_1147</name>
</gene>
<keyword evidence="4" id="KW-0238">DNA-binding</keyword>
<feature type="domain" description="Response regulatory" evidence="7">
    <location>
        <begin position="4"/>
        <end position="120"/>
    </location>
</feature>
<dbReference type="Pfam" id="PF00072">
    <property type="entry name" value="Response_reg"/>
    <property type="match status" value="1"/>
</dbReference>
<dbReference type="Gene3D" id="3.40.50.2300">
    <property type="match status" value="1"/>
</dbReference>
<sequence length="149" mass="16481">MVQRILIIEDEPSIAELIAVNVAHAGYESQRALQTDEAILLMASSLPDLIILDWMLPGKSGVQFAKDLRADLRTSATPILMLTAKGEELDKVAGLDAGADDYVTKPFSPKELIARVKALLRRYEVAPNEKPIAIRPLSLDQIAHRVFFF</sequence>
<dbReference type="HOGENOM" id="CLU_000445_69_17_4"/>
<dbReference type="PANTHER" id="PTHR48111">
    <property type="entry name" value="REGULATOR OF RPOS"/>
    <property type="match status" value="1"/>
</dbReference>
<dbReference type="GO" id="GO:0000976">
    <property type="term" value="F:transcription cis-regulatory region binding"/>
    <property type="evidence" value="ECO:0007669"/>
    <property type="project" value="TreeGrafter"/>
</dbReference>
<feature type="modified residue" description="4-aspartylphosphate" evidence="6">
    <location>
        <position position="53"/>
    </location>
</feature>
<evidence type="ECO:0000313" key="8">
    <source>
        <dbReference type="EMBL" id="ACB44312.1"/>
    </source>
</evidence>
<keyword evidence="2" id="KW-0902">Two-component regulatory system</keyword>
<evidence type="ECO:0000256" key="2">
    <source>
        <dbReference type="ARBA" id="ARBA00023012"/>
    </source>
</evidence>
<protein>
    <submittedName>
        <fullName evidence="8">Response regulator receiver protein</fullName>
    </submittedName>
</protein>
<dbReference type="CDD" id="cd17618">
    <property type="entry name" value="REC_OmpR_PhoB"/>
    <property type="match status" value="1"/>
</dbReference>
<dbReference type="SMART" id="SM00448">
    <property type="entry name" value="REC"/>
    <property type="match status" value="1"/>
</dbReference>
<dbReference type="GO" id="GO:0000156">
    <property type="term" value="F:phosphorelay response regulator activity"/>
    <property type="evidence" value="ECO:0007669"/>
    <property type="project" value="TreeGrafter"/>
</dbReference>
<dbReference type="AlphaFoldDB" id="B1XVD5"/>
<dbReference type="eggNOG" id="COG0745">
    <property type="taxonomic scope" value="Bacteria"/>
</dbReference>
<dbReference type="GO" id="GO:0005829">
    <property type="term" value="C:cytosol"/>
    <property type="evidence" value="ECO:0007669"/>
    <property type="project" value="TreeGrafter"/>
</dbReference>
<dbReference type="KEGG" id="pne:Pnec_1147"/>
<evidence type="ECO:0000256" key="3">
    <source>
        <dbReference type="ARBA" id="ARBA00023015"/>
    </source>
</evidence>
<dbReference type="GO" id="GO:0006355">
    <property type="term" value="P:regulation of DNA-templated transcription"/>
    <property type="evidence" value="ECO:0007669"/>
    <property type="project" value="TreeGrafter"/>
</dbReference>
<dbReference type="InterPro" id="IPR011006">
    <property type="entry name" value="CheY-like_superfamily"/>
</dbReference>
<keyword evidence="5" id="KW-0804">Transcription</keyword>